<dbReference type="RefSeq" id="WP_376918612.1">
    <property type="nucleotide sequence ID" value="NZ_JBHRSW010000005.1"/>
</dbReference>
<accession>A0ABV7FMV7</accession>
<evidence type="ECO:0000313" key="5">
    <source>
        <dbReference type="Proteomes" id="UP001595478"/>
    </source>
</evidence>
<dbReference type="InterPro" id="IPR011519">
    <property type="entry name" value="UnbV_ASPIC"/>
</dbReference>
<name>A0ABV7FMV7_9ALTE</name>
<dbReference type="EMBL" id="JBHRSW010000005">
    <property type="protein sequence ID" value="MFC3120470.1"/>
    <property type="molecule type" value="Genomic_DNA"/>
</dbReference>
<dbReference type="Proteomes" id="UP001595478">
    <property type="component" value="Unassembled WGS sequence"/>
</dbReference>
<feature type="chain" id="PRO_5046752230" evidence="2">
    <location>
        <begin position="28"/>
        <end position="877"/>
    </location>
</feature>
<dbReference type="PANTHER" id="PTHR16026:SF0">
    <property type="entry name" value="CARTILAGE ACIDIC PROTEIN 1"/>
    <property type="match status" value="1"/>
</dbReference>
<keyword evidence="1 2" id="KW-0732">Signal</keyword>
<feature type="domain" description="ASPIC/UnbV" evidence="3">
    <location>
        <begin position="666"/>
        <end position="731"/>
    </location>
</feature>
<feature type="signal peptide" evidence="2">
    <location>
        <begin position="1"/>
        <end position="27"/>
    </location>
</feature>
<evidence type="ECO:0000256" key="1">
    <source>
        <dbReference type="ARBA" id="ARBA00022729"/>
    </source>
</evidence>
<evidence type="ECO:0000256" key="2">
    <source>
        <dbReference type="SAM" id="SignalP"/>
    </source>
</evidence>
<sequence>MAHFSCSYFYKSLCMFSVLLLCTACQPSSPPSFVLTQGKETSYQAKVTGSVNKKLIIKGNNPQNYAAISVYNNGQLLVDKLGIASTGEFSTSVLLRFSDLGEYTLELRSHNADLVIDSLELVDADTVSIPYFKDISEQAGLDKVSSIKYGGPSIADIDNDGDYDFIVNNHNAESSKIYWNNGDGTVKKHYKNLARWFMHDLHGTALADYDKDGDLDLVLTQGGGNGKFPSTANFYKNDNSNFIRYTGDVGIHKGGRGRGARWLDMDMDGDLDLLLFNETGLAREKPQHFFYENDGQGKLTLTDVDGIQDVHPSRVLITDLNQDQIADIVLYGPLSVWQGNGDFTFTDITEQFPSAVSGITAVNAMADIDIDNDGDLDLYLATGKPFEGGKGESPSFDFDPFNKLLAIKPRGFKGVDRFEFEAEGNIRFFNYNYVSQGVFRGKDYPIFLGKDKHAFVLKTGEESTLIAEQAEGWPDKRDENGVYFGYLGNGKWRAELVRKDNIFWSFQFSLSGVKAAHTDFIPENRFNRDVLLRNDNGQFVDVTDEWGLPSGSNSLGVTVGDFNNDSFQDVFVYRWGDITHRISDYMLLNNGKGQFETMTMHGANDVGGPGNGDMGQAFDFDLDGKVDLLNSAERGEWYLYSNSLESNGHYFKIRVGNSPEAGIDPYGAVVTLKTKGKSLSKRVGSAGEVFSQSLLNIVHFGLGESEKIESVEVKWRNGESQSYQDLDVNQLIATQPVTEGRQQDFDPDTVQLAQSPFIKITNKTELESGKLKVGDEFQVLVDYHAGSGQKVIWADEGGVRFWLRHFRSKWFPVKDVVLLDEKPLYTELGKSQMTFSTEGMLATKDLPPGHFYMLSVSFTASDGNTYNDSIYPLQLVE</sequence>
<dbReference type="InterPro" id="IPR013517">
    <property type="entry name" value="FG-GAP"/>
</dbReference>
<reference evidence="5" key="1">
    <citation type="journal article" date="2019" name="Int. J. Syst. Evol. Microbiol.">
        <title>The Global Catalogue of Microorganisms (GCM) 10K type strain sequencing project: providing services to taxonomists for standard genome sequencing and annotation.</title>
        <authorList>
            <consortium name="The Broad Institute Genomics Platform"/>
            <consortium name="The Broad Institute Genome Sequencing Center for Infectious Disease"/>
            <person name="Wu L."/>
            <person name="Ma J."/>
        </authorList>
    </citation>
    <scope>NUCLEOTIDE SEQUENCE [LARGE SCALE GENOMIC DNA]</scope>
    <source>
        <strain evidence="5">KCTC 52473</strain>
    </source>
</reference>
<comment type="caution">
    <text evidence="4">The sequence shown here is derived from an EMBL/GenBank/DDBJ whole genome shotgun (WGS) entry which is preliminary data.</text>
</comment>
<dbReference type="SUPFAM" id="SSF69318">
    <property type="entry name" value="Integrin alpha N-terminal domain"/>
    <property type="match status" value="2"/>
</dbReference>
<dbReference type="Gene3D" id="2.130.10.130">
    <property type="entry name" value="Integrin alpha, N-terminal"/>
    <property type="match status" value="2"/>
</dbReference>
<organism evidence="4 5">
    <name type="scientific">Agaribacter flavus</name>
    <dbReference type="NCBI Taxonomy" id="1902781"/>
    <lineage>
        <taxon>Bacteria</taxon>
        <taxon>Pseudomonadati</taxon>
        <taxon>Pseudomonadota</taxon>
        <taxon>Gammaproteobacteria</taxon>
        <taxon>Alteromonadales</taxon>
        <taxon>Alteromonadaceae</taxon>
        <taxon>Agaribacter</taxon>
    </lineage>
</organism>
<protein>
    <submittedName>
        <fullName evidence="4">CRTAC1 family protein</fullName>
    </submittedName>
</protein>
<dbReference type="InterPro" id="IPR028994">
    <property type="entry name" value="Integrin_alpha_N"/>
</dbReference>
<dbReference type="PANTHER" id="PTHR16026">
    <property type="entry name" value="CARTILAGE ACIDIC PROTEIN 1"/>
    <property type="match status" value="1"/>
</dbReference>
<evidence type="ECO:0000259" key="3">
    <source>
        <dbReference type="Pfam" id="PF07593"/>
    </source>
</evidence>
<dbReference type="InterPro" id="IPR027039">
    <property type="entry name" value="Crtac1"/>
</dbReference>
<evidence type="ECO:0000313" key="4">
    <source>
        <dbReference type="EMBL" id="MFC3120470.1"/>
    </source>
</evidence>
<keyword evidence="5" id="KW-1185">Reference proteome</keyword>
<proteinExistence type="predicted"/>
<dbReference type="Pfam" id="PF07593">
    <property type="entry name" value="UnbV_ASPIC"/>
    <property type="match status" value="1"/>
</dbReference>
<dbReference type="Pfam" id="PF13517">
    <property type="entry name" value="FG-GAP_3"/>
    <property type="match status" value="3"/>
</dbReference>
<gene>
    <name evidence="4" type="ORF">ACFOHL_02445</name>
</gene>